<gene>
    <name evidence="3" type="ORF">CTI11_07490</name>
</gene>
<feature type="compositionally biased region" description="Polar residues" evidence="1">
    <location>
        <begin position="123"/>
        <end position="133"/>
    </location>
</feature>
<reference evidence="3" key="1">
    <citation type="submission" date="2017-10" db="EMBL/GenBank/DDBJ databases">
        <title>Chryseobacterium sp. B5 is a hydrocarbonoclastic and plant growth promoting bacterium.</title>
        <authorList>
            <person name="Thijs S."/>
            <person name="Gkorezis P."/>
            <person name="Van Hamme J."/>
        </authorList>
    </citation>
    <scope>NUCLEOTIDE SEQUENCE</scope>
    <source>
        <strain evidence="3">B5</strain>
    </source>
</reference>
<feature type="domain" description="Phage tail collar" evidence="2">
    <location>
        <begin position="50"/>
        <end position="92"/>
    </location>
</feature>
<sequence length="172" mass="18028">MMTLPTMPGHSFSIPGLGDVPVGSVTAYAGTLDTSGAGGAQDHTSVLEASAWMLCDGRELACAQYPQLFAVLGYVYGGADGTFRIPDYRGCFLRGVSAGTNNDPDEASRTRPPGGQGLDNGVGSRQSSSPMQENTRDGTPAPVAASPAETRPLNVYVNYIIKFTYGIRPMSM</sequence>
<protein>
    <submittedName>
        <fullName evidence="3">Rhizosphere induced protein RhiB</fullName>
    </submittedName>
</protein>
<evidence type="ECO:0000313" key="3">
    <source>
        <dbReference type="EMBL" id="PII36373.1"/>
    </source>
</evidence>
<dbReference type="Pfam" id="PF07484">
    <property type="entry name" value="Collar"/>
    <property type="match status" value="1"/>
</dbReference>
<dbReference type="SUPFAM" id="SSF88874">
    <property type="entry name" value="Receptor-binding domain of short tail fibre protein gp12"/>
    <property type="match status" value="1"/>
</dbReference>
<dbReference type="EMBL" id="PEKC01000019">
    <property type="protein sequence ID" value="PII36373.1"/>
    <property type="molecule type" value="Genomic_DNA"/>
</dbReference>
<organism evidence="3">
    <name type="scientific">Chryseobacterium sp. B5</name>
    <dbReference type="NCBI Taxonomy" id="2050562"/>
    <lineage>
        <taxon>Bacteria</taxon>
        <taxon>Pseudomonadati</taxon>
        <taxon>Bacteroidota</taxon>
        <taxon>Flavobacteriia</taxon>
        <taxon>Flavobacteriales</taxon>
        <taxon>Weeksellaceae</taxon>
        <taxon>Chryseobacterium group</taxon>
        <taxon>Chryseobacterium</taxon>
    </lineage>
</organism>
<dbReference type="AlphaFoldDB" id="A0A2G7TBD5"/>
<comment type="caution">
    <text evidence="3">The sequence shown here is derived from an EMBL/GenBank/DDBJ whole genome shotgun (WGS) entry which is preliminary data.</text>
</comment>
<dbReference type="InterPro" id="IPR037053">
    <property type="entry name" value="Phage_tail_collar_dom_sf"/>
</dbReference>
<evidence type="ECO:0000259" key="2">
    <source>
        <dbReference type="Pfam" id="PF07484"/>
    </source>
</evidence>
<name>A0A2G7TBD5_9FLAO</name>
<proteinExistence type="predicted"/>
<dbReference type="InterPro" id="IPR011083">
    <property type="entry name" value="Phage_tail_collar_dom"/>
</dbReference>
<evidence type="ECO:0000256" key="1">
    <source>
        <dbReference type="SAM" id="MobiDB-lite"/>
    </source>
</evidence>
<dbReference type="Gene3D" id="3.90.1340.10">
    <property type="entry name" value="Phage tail collar domain"/>
    <property type="match status" value="1"/>
</dbReference>
<feature type="region of interest" description="Disordered" evidence="1">
    <location>
        <begin position="99"/>
        <end position="146"/>
    </location>
</feature>
<accession>A0A2G7TBD5</accession>